<feature type="domain" description="CdaR GGDEF-like" evidence="4">
    <location>
        <begin position="161"/>
        <end position="272"/>
    </location>
</feature>
<proteinExistence type="inferred from homology"/>
<feature type="domain" description="Purine catabolism PurC-like" evidence="2">
    <location>
        <begin position="16"/>
        <end position="123"/>
    </location>
</feature>
<reference evidence="5 6" key="1">
    <citation type="submission" date="2016-10" db="EMBL/GenBank/DDBJ databases">
        <authorList>
            <person name="de Groot N.N."/>
        </authorList>
    </citation>
    <scope>NUCLEOTIDE SEQUENCE [LARGE SCALE GENOMIC DNA]</scope>
    <source>
        <strain evidence="5 6">DSM 3217</strain>
    </source>
</reference>
<dbReference type="Gene3D" id="1.10.10.2840">
    <property type="entry name" value="PucR C-terminal helix-turn-helix domain"/>
    <property type="match status" value="1"/>
</dbReference>
<evidence type="ECO:0000313" key="5">
    <source>
        <dbReference type="EMBL" id="SDB33611.1"/>
    </source>
</evidence>
<evidence type="ECO:0000313" key="6">
    <source>
        <dbReference type="Proteomes" id="UP000199228"/>
    </source>
</evidence>
<dbReference type="RefSeq" id="WP_090174686.1">
    <property type="nucleotide sequence ID" value="NZ_FMXR01000021.1"/>
</dbReference>
<keyword evidence="6" id="KW-1185">Reference proteome</keyword>
<comment type="similarity">
    <text evidence="1">Belongs to the CdaR family.</text>
</comment>
<dbReference type="InterPro" id="IPR051448">
    <property type="entry name" value="CdaR-like_regulators"/>
</dbReference>
<dbReference type="STRING" id="1732.SAMN02910417_02497"/>
<evidence type="ECO:0000259" key="4">
    <source>
        <dbReference type="Pfam" id="PF17853"/>
    </source>
</evidence>
<dbReference type="Proteomes" id="UP000199228">
    <property type="component" value="Unassembled WGS sequence"/>
</dbReference>
<dbReference type="PANTHER" id="PTHR33744">
    <property type="entry name" value="CARBOHYDRATE DIACID REGULATOR"/>
    <property type="match status" value="1"/>
</dbReference>
<dbReference type="InterPro" id="IPR012914">
    <property type="entry name" value="PucR_dom"/>
</dbReference>
<dbReference type="InterPro" id="IPR025736">
    <property type="entry name" value="PucR_C-HTH_dom"/>
</dbReference>
<accession>A0A1G6CL50</accession>
<protein>
    <submittedName>
        <fullName evidence="5">PucR C-terminal helix-turn-helix domain-containing protein</fullName>
    </submittedName>
</protein>
<sequence>MALELDRLMKKIQHMDITLRAGEKGLNHLVSWVHMIETLEASTFLEGGEISIITGLGVCDDENQLLALITEIHKHDAAGIIVNIGPFIEEVPQVVLDFCDEHDLPLFTVPWKVHLAEIMRLICFSITKEDQRNLESASAFKNAMFFPDQEELYLVPLSQRNFNPDWKYAVSVMTLSSNSKEQNLTYRLERLVQALDHHARHEHYERFSVFTKGEELLIVVGNYTQDELIHFIQDMYERARSLLLPDEELTLGVGRLTKSIRCLNKSYMQACSIQNLQKNKKLDKNVFFYPQLGIYQLLLGIENRDILHDYLDQTLEPLIAYDRANDGDLCEVLKCYLDHNGSVKEAADQLYVHRNTVNYKLGKVSDILKIDLSRLDVRLRLLMAFHIMEMI</sequence>
<organism evidence="5 6">
    <name type="scientific">Eubacterium oxidoreducens</name>
    <dbReference type="NCBI Taxonomy" id="1732"/>
    <lineage>
        <taxon>Bacteria</taxon>
        <taxon>Bacillati</taxon>
        <taxon>Bacillota</taxon>
        <taxon>Clostridia</taxon>
        <taxon>Eubacteriales</taxon>
        <taxon>Eubacteriaceae</taxon>
        <taxon>Eubacterium</taxon>
    </lineage>
</organism>
<dbReference type="Pfam" id="PF17853">
    <property type="entry name" value="GGDEF_2"/>
    <property type="match status" value="1"/>
</dbReference>
<dbReference type="Pfam" id="PF13556">
    <property type="entry name" value="HTH_30"/>
    <property type="match status" value="1"/>
</dbReference>
<dbReference type="OrthoDB" id="143422at2"/>
<evidence type="ECO:0000256" key="1">
    <source>
        <dbReference type="ARBA" id="ARBA00006754"/>
    </source>
</evidence>
<name>A0A1G6CL50_EUBOX</name>
<dbReference type="Pfam" id="PF07905">
    <property type="entry name" value="PucR"/>
    <property type="match status" value="1"/>
</dbReference>
<dbReference type="AlphaFoldDB" id="A0A1G6CL50"/>
<dbReference type="PANTHER" id="PTHR33744:SF1">
    <property type="entry name" value="DNA-BINDING TRANSCRIPTIONAL ACTIVATOR ADER"/>
    <property type="match status" value="1"/>
</dbReference>
<dbReference type="InterPro" id="IPR041522">
    <property type="entry name" value="CdaR_GGDEF"/>
</dbReference>
<dbReference type="EMBL" id="FMXR01000021">
    <property type="protein sequence ID" value="SDB33611.1"/>
    <property type="molecule type" value="Genomic_DNA"/>
</dbReference>
<evidence type="ECO:0000259" key="3">
    <source>
        <dbReference type="Pfam" id="PF13556"/>
    </source>
</evidence>
<gene>
    <name evidence="5" type="ORF">SAMN02910417_02497</name>
</gene>
<evidence type="ECO:0000259" key="2">
    <source>
        <dbReference type="Pfam" id="PF07905"/>
    </source>
</evidence>
<dbReference type="InterPro" id="IPR042070">
    <property type="entry name" value="PucR_C-HTH_sf"/>
</dbReference>
<feature type="domain" description="PucR C-terminal helix-turn-helix" evidence="3">
    <location>
        <begin position="329"/>
        <end position="387"/>
    </location>
</feature>